<dbReference type="PROSITE" id="PS51918">
    <property type="entry name" value="RADICAL_SAM"/>
    <property type="match status" value="1"/>
</dbReference>
<organism evidence="5 6">
    <name type="scientific">Mesotoga infera</name>
    <dbReference type="NCBI Taxonomy" id="1236046"/>
    <lineage>
        <taxon>Bacteria</taxon>
        <taxon>Thermotogati</taxon>
        <taxon>Thermotogota</taxon>
        <taxon>Thermotogae</taxon>
        <taxon>Kosmotogales</taxon>
        <taxon>Kosmotogaceae</taxon>
        <taxon>Mesotoga</taxon>
    </lineage>
</organism>
<dbReference type="InterPro" id="IPR007197">
    <property type="entry name" value="rSAM"/>
</dbReference>
<dbReference type="InterPro" id="IPR034505">
    <property type="entry name" value="Coproporphyrinogen-III_oxidase"/>
</dbReference>
<reference evidence="5" key="1">
    <citation type="journal article" date="2015" name="MBio">
        <title>Genome-resolved metagenomic analysis reveals roles for candidate phyla and other microbial community members in biogeochemical transformations in oil reservoirs.</title>
        <authorList>
            <person name="Hu P."/>
            <person name="Tom L."/>
            <person name="Singh A."/>
            <person name="Thomas B.C."/>
            <person name="Baker B.J."/>
            <person name="Piceno Y.M."/>
            <person name="Andersen G.L."/>
            <person name="Banfield J.F."/>
        </authorList>
    </citation>
    <scope>NUCLEOTIDE SEQUENCE [LARGE SCALE GENOMIC DNA]</scope>
    <source>
        <strain evidence="5">46_70</strain>
    </source>
</reference>
<dbReference type="CDD" id="cd01335">
    <property type="entry name" value="Radical_SAM"/>
    <property type="match status" value="1"/>
</dbReference>
<keyword evidence="2" id="KW-0963">Cytoplasm</keyword>
<dbReference type="SFLD" id="SFLDG01065">
    <property type="entry name" value="anaerobic_coproporphyrinogen-I"/>
    <property type="match status" value="1"/>
</dbReference>
<evidence type="ECO:0000256" key="2">
    <source>
        <dbReference type="RuleBase" id="RU364116"/>
    </source>
</evidence>
<keyword evidence="2" id="KW-0479">Metal-binding</keyword>
<keyword evidence="2" id="KW-0349">Heme</keyword>
<protein>
    <recommendedName>
        <fullName evidence="2">Heme chaperone HemW</fullName>
    </recommendedName>
</protein>
<dbReference type="InterPro" id="IPR004559">
    <property type="entry name" value="HemW-like"/>
</dbReference>
<dbReference type="EMBL" id="LGGW01000042">
    <property type="protein sequence ID" value="KUK90279.1"/>
    <property type="molecule type" value="Genomic_DNA"/>
</dbReference>
<dbReference type="GO" id="GO:0051539">
    <property type="term" value="F:4 iron, 4 sulfur cluster binding"/>
    <property type="evidence" value="ECO:0007669"/>
    <property type="project" value="UniProtKB-UniRule"/>
</dbReference>
<evidence type="ECO:0000313" key="4">
    <source>
        <dbReference type="EMBL" id="HCO69987.1"/>
    </source>
</evidence>
<dbReference type="SFLD" id="SFLDS00029">
    <property type="entry name" value="Radical_SAM"/>
    <property type="match status" value="1"/>
</dbReference>
<dbReference type="SMART" id="SM00729">
    <property type="entry name" value="Elp3"/>
    <property type="match status" value="1"/>
</dbReference>
<keyword evidence="2" id="KW-0143">Chaperone</keyword>
<dbReference type="EMBL" id="DQBS01000127">
    <property type="protein sequence ID" value="HCO69987.1"/>
    <property type="molecule type" value="Genomic_DNA"/>
</dbReference>
<evidence type="ECO:0000259" key="3">
    <source>
        <dbReference type="PROSITE" id="PS51918"/>
    </source>
</evidence>
<comment type="caution">
    <text evidence="5">The sequence shown here is derived from an EMBL/GenBank/DDBJ whole genome shotgun (WGS) entry which is preliminary data.</text>
</comment>
<name>A0A117M8J4_9BACT</name>
<evidence type="ECO:0000313" key="6">
    <source>
        <dbReference type="Proteomes" id="UP000055014"/>
    </source>
</evidence>
<dbReference type="AlphaFoldDB" id="A0A117M8J4"/>
<dbReference type="Gene3D" id="3.80.30.20">
    <property type="entry name" value="tm_1862 like domain"/>
    <property type="match status" value="1"/>
</dbReference>
<dbReference type="Proteomes" id="UP000264215">
    <property type="component" value="Unassembled WGS sequence"/>
</dbReference>
<dbReference type="InterPro" id="IPR058240">
    <property type="entry name" value="rSAM_sf"/>
</dbReference>
<dbReference type="InterPro" id="IPR006638">
    <property type="entry name" value="Elp3/MiaA/NifB-like_rSAM"/>
</dbReference>
<comment type="function">
    <text evidence="2">Probably acts as a heme chaperone, transferring heme to an unknown acceptor. Binds one molecule of heme per monomer, possibly covalently. Binds 1 [4Fe-4S] cluster. The cluster is coordinated with 3 cysteines and an exchangeable S-adenosyl-L-methionine.</text>
</comment>
<dbReference type="PATRIC" id="fig|1236046.5.peg.154"/>
<keyword evidence="2" id="KW-0004">4Fe-4S</keyword>
<keyword evidence="2" id="KW-0411">Iron-sulfur</keyword>
<evidence type="ECO:0000256" key="1">
    <source>
        <dbReference type="ARBA" id="ARBA00006100"/>
    </source>
</evidence>
<reference evidence="6" key="2">
    <citation type="journal article" date="2015" name="MBio">
        <title>Genome-Resolved Metagenomic Analysis Reveals Roles for Candidate Phyla and Other Microbial Community Members in Biogeochemical Transformations in Oil Reservoirs.</title>
        <authorList>
            <person name="Hu P."/>
            <person name="Tom L."/>
            <person name="Singh A."/>
            <person name="Thomas B.C."/>
            <person name="Baker B.J."/>
            <person name="Piceno Y.M."/>
            <person name="Andersen G.L."/>
            <person name="Banfield J.F."/>
        </authorList>
    </citation>
    <scope>NUCLEOTIDE SEQUENCE [LARGE SCALE GENOMIC DNA]</scope>
</reference>
<dbReference type="Proteomes" id="UP000055014">
    <property type="component" value="Unassembled WGS sequence"/>
</dbReference>
<comment type="similarity">
    <text evidence="1">Belongs to the anaerobic coproporphyrinogen-III oxidase family. HemW subfamily.</text>
</comment>
<feature type="domain" description="Radical SAM core" evidence="3">
    <location>
        <begin position="1"/>
        <end position="223"/>
    </location>
</feature>
<reference evidence="4 7" key="3">
    <citation type="journal article" date="2018" name="Nat. Biotechnol.">
        <title>A standardized bacterial taxonomy based on genome phylogeny substantially revises the tree of life.</title>
        <authorList>
            <person name="Parks D.H."/>
            <person name="Chuvochina M."/>
            <person name="Waite D.W."/>
            <person name="Rinke C."/>
            <person name="Skarshewski A."/>
            <person name="Chaumeil P.A."/>
            <person name="Hugenholtz P."/>
        </authorList>
    </citation>
    <scope>NUCLEOTIDE SEQUENCE [LARGE SCALE GENOMIC DNA]</scope>
    <source>
        <strain evidence="4">UBA9905</strain>
    </source>
</reference>
<proteinExistence type="inferred from homology"/>
<evidence type="ECO:0000313" key="5">
    <source>
        <dbReference type="EMBL" id="KUK90279.1"/>
    </source>
</evidence>
<dbReference type="PANTHER" id="PTHR13932">
    <property type="entry name" value="COPROPORPHYRINIGEN III OXIDASE"/>
    <property type="match status" value="1"/>
</dbReference>
<gene>
    <name evidence="4" type="ORF">DIT26_05310</name>
    <name evidence="5" type="ORF">XE02_0614</name>
</gene>
<dbReference type="InterPro" id="IPR023404">
    <property type="entry name" value="rSAM_horseshoe"/>
</dbReference>
<dbReference type="Pfam" id="PF04055">
    <property type="entry name" value="Radical_SAM"/>
    <property type="match status" value="1"/>
</dbReference>
<sequence length="379" mass="43614">MGAGAYVHIPFCARKCSYCDFCTVQYDSALIDEYHRSLKREIEMYSISDTVETLYFGGGSPSLYPVELLNDLLMHLKSSLRTEIREATIEANPWELERERLQEWRKMGFNRVSVGVQSSEKSILEICERPVPSDLKQRLIMCREMFDNLNLDFILGLPGEAESNVRANLELIGAIGPDHVSYYVFDSDHETELMSQVHDAIIELPDPGILERLHDLVLESLGKMDYKRYEISSWAVDNRECLHNLKYWRNEQYLGFGLSAGGHIDGKRYVNTGDLRRYHDLIGRNLAPVSEFTQNTVIQELFEALFMGLRLAEGVNLSRSGYPEELLDLLISKIRLYLGEYLSSDYRVLVLNEIGMDFSRSVFQKLLDIKEEMEIAFST</sequence>
<keyword evidence="2" id="KW-0408">Iron</keyword>
<dbReference type="SFLD" id="SFLDF00562">
    <property type="entry name" value="HemN-like__clustered_with_heat"/>
    <property type="match status" value="1"/>
</dbReference>
<dbReference type="PANTHER" id="PTHR13932:SF5">
    <property type="entry name" value="RADICAL S-ADENOSYL METHIONINE DOMAIN-CONTAINING PROTEIN 1, MITOCHONDRIAL"/>
    <property type="match status" value="1"/>
</dbReference>
<dbReference type="GO" id="GO:0046872">
    <property type="term" value="F:metal ion binding"/>
    <property type="evidence" value="ECO:0007669"/>
    <property type="project" value="UniProtKB-UniRule"/>
</dbReference>
<accession>A0A117M8J4</accession>
<evidence type="ECO:0000313" key="7">
    <source>
        <dbReference type="Proteomes" id="UP000264215"/>
    </source>
</evidence>
<dbReference type="GO" id="GO:0004109">
    <property type="term" value="F:coproporphyrinogen oxidase activity"/>
    <property type="evidence" value="ECO:0007669"/>
    <property type="project" value="InterPro"/>
</dbReference>
<dbReference type="GO" id="GO:0006779">
    <property type="term" value="P:porphyrin-containing compound biosynthetic process"/>
    <property type="evidence" value="ECO:0007669"/>
    <property type="project" value="InterPro"/>
</dbReference>
<dbReference type="GO" id="GO:0005737">
    <property type="term" value="C:cytoplasm"/>
    <property type="evidence" value="ECO:0007669"/>
    <property type="project" value="UniProtKB-SubCell"/>
</dbReference>
<dbReference type="SUPFAM" id="SSF102114">
    <property type="entry name" value="Radical SAM enzymes"/>
    <property type="match status" value="1"/>
</dbReference>
<dbReference type="NCBIfam" id="TIGR00539">
    <property type="entry name" value="hemN_rel"/>
    <property type="match status" value="1"/>
</dbReference>
<comment type="subcellular location">
    <subcellularLocation>
        <location evidence="2">Cytoplasm</location>
    </subcellularLocation>
</comment>
<keyword evidence="2" id="KW-0949">S-adenosyl-L-methionine</keyword>